<protein>
    <submittedName>
        <fullName evidence="2">Uncharacterized protein</fullName>
    </submittedName>
</protein>
<evidence type="ECO:0000313" key="3">
    <source>
        <dbReference type="Proteomes" id="UP000266506"/>
    </source>
</evidence>
<name>A0A397RQI3_9MOLU</name>
<dbReference type="Proteomes" id="UP000266506">
    <property type="component" value="Unassembled WGS sequence"/>
</dbReference>
<keyword evidence="1" id="KW-0175">Coiled coil</keyword>
<proteinExistence type="predicted"/>
<dbReference type="Gene3D" id="1.10.1660.10">
    <property type="match status" value="1"/>
</dbReference>
<dbReference type="EMBL" id="QXEV01000019">
    <property type="protein sequence ID" value="RIA75442.1"/>
    <property type="molecule type" value="Genomic_DNA"/>
</dbReference>
<reference evidence="2 3" key="1">
    <citation type="submission" date="2018-08" db="EMBL/GenBank/DDBJ databases">
        <title>Genomic Encyclopedia of Archaeal and Bacterial Type Strains, Phase II (KMG-II): from individual species to whole genera.</title>
        <authorList>
            <person name="Goeker M."/>
        </authorList>
    </citation>
    <scope>NUCLEOTIDE SEQUENCE [LARGE SCALE GENOMIC DNA]</scope>
    <source>
        <strain evidence="2 3">ATCC 27112</strain>
    </source>
</reference>
<gene>
    <name evidence="2" type="ORF">EI71_01477</name>
</gene>
<dbReference type="InterPro" id="IPR009061">
    <property type="entry name" value="DNA-bd_dom_put_sf"/>
</dbReference>
<accession>A0A397RQI3</accession>
<dbReference type="AlphaFoldDB" id="A0A397RQI3"/>
<dbReference type="RefSeq" id="WP_119016594.1">
    <property type="nucleotide sequence ID" value="NZ_QXEV01000019.1"/>
</dbReference>
<comment type="caution">
    <text evidence="2">The sequence shown here is derived from an EMBL/GenBank/DDBJ whole genome shotgun (WGS) entry which is preliminary data.</text>
</comment>
<dbReference type="SUPFAM" id="SSF46955">
    <property type="entry name" value="Putative DNA-binding domain"/>
    <property type="match status" value="1"/>
</dbReference>
<sequence length="126" mass="15066">MVLPVRSEQVYYQNKRRAMNEKTLEKVTGLSRRQIIMLQKTVIQRKNKIVVGISYDYSPDEVEEFILAKFFKDCGYTYSRIKTEMENYRNNKAEVLDRIIDETQNRLNELNKLIKLAKDLKEKNNK</sequence>
<organism evidence="2 3">
    <name type="scientific">Anaeroplasma bactoclasticum</name>
    <dbReference type="NCBI Taxonomy" id="2088"/>
    <lineage>
        <taxon>Bacteria</taxon>
        <taxon>Bacillati</taxon>
        <taxon>Mycoplasmatota</taxon>
        <taxon>Mollicutes</taxon>
        <taxon>Anaeroplasmatales</taxon>
        <taxon>Anaeroplasmataceae</taxon>
        <taxon>Anaeroplasma</taxon>
    </lineage>
</organism>
<feature type="coiled-coil region" evidence="1">
    <location>
        <begin position="78"/>
        <end position="120"/>
    </location>
</feature>
<keyword evidence="3" id="KW-1185">Reference proteome</keyword>
<evidence type="ECO:0000313" key="2">
    <source>
        <dbReference type="EMBL" id="RIA75442.1"/>
    </source>
</evidence>
<evidence type="ECO:0000256" key="1">
    <source>
        <dbReference type="SAM" id="Coils"/>
    </source>
</evidence>
<dbReference type="InParanoid" id="A0A397RQI3"/>